<feature type="transmembrane region" description="Helical" evidence="1">
    <location>
        <begin position="166"/>
        <end position="184"/>
    </location>
</feature>
<protein>
    <submittedName>
        <fullName evidence="2">Uncharacterized protein</fullName>
    </submittedName>
</protein>
<sequence length="195" mass="21773">MQNKKINPRFGVLLLFILAVGIIRVFNSGQLTPLSNFTPIGAMALFGGAYFTDKWKAYFFPLLTLFLSDVVINLAIYKMDGVLYSGWYYNYLAFALMVLIGQAIHKVTIFKFILGAVGAALIHWIVSDFGVWIGGGTNIITGQPFTKDLNGYLECLDLAIPFMQRMLMGNLVYGGLMFGSFELLKQKYPQLAIAR</sequence>
<dbReference type="Proteomes" id="UP000249547">
    <property type="component" value="Unassembled WGS sequence"/>
</dbReference>
<keyword evidence="1" id="KW-0812">Transmembrane</keyword>
<name>A0A327R487_9BACT</name>
<reference evidence="2 3" key="1">
    <citation type="submission" date="2018-06" db="EMBL/GenBank/DDBJ databases">
        <title>Genomic Encyclopedia of Archaeal and Bacterial Type Strains, Phase II (KMG-II): from individual species to whole genera.</title>
        <authorList>
            <person name="Goeker M."/>
        </authorList>
    </citation>
    <scope>NUCLEOTIDE SEQUENCE [LARGE SCALE GENOMIC DNA]</scope>
    <source>
        <strain evidence="2 3">DSM 23857</strain>
    </source>
</reference>
<keyword evidence="3" id="KW-1185">Reference proteome</keyword>
<proteinExistence type="predicted"/>
<feature type="transmembrane region" description="Helical" evidence="1">
    <location>
        <begin position="58"/>
        <end position="76"/>
    </location>
</feature>
<evidence type="ECO:0000313" key="2">
    <source>
        <dbReference type="EMBL" id="RAJ10543.1"/>
    </source>
</evidence>
<feature type="transmembrane region" description="Helical" evidence="1">
    <location>
        <begin position="112"/>
        <end position="133"/>
    </location>
</feature>
<evidence type="ECO:0000256" key="1">
    <source>
        <dbReference type="SAM" id="Phobius"/>
    </source>
</evidence>
<feature type="transmembrane region" description="Helical" evidence="1">
    <location>
        <begin position="88"/>
        <end position="105"/>
    </location>
</feature>
<comment type="caution">
    <text evidence="2">The sequence shown here is derived from an EMBL/GenBank/DDBJ whole genome shotgun (WGS) entry which is preliminary data.</text>
</comment>
<dbReference type="OrthoDB" id="9806699at2"/>
<keyword evidence="1" id="KW-1133">Transmembrane helix</keyword>
<gene>
    <name evidence="2" type="ORF">LX64_00146</name>
</gene>
<dbReference type="RefSeq" id="WP_111595689.1">
    <property type="nucleotide sequence ID" value="NZ_QLLL01000001.1"/>
</dbReference>
<dbReference type="EMBL" id="QLLL01000001">
    <property type="protein sequence ID" value="RAJ10543.1"/>
    <property type="molecule type" value="Genomic_DNA"/>
</dbReference>
<keyword evidence="1" id="KW-0472">Membrane</keyword>
<organism evidence="2 3">
    <name type="scientific">Chitinophaga skermanii</name>
    <dbReference type="NCBI Taxonomy" id="331697"/>
    <lineage>
        <taxon>Bacteria</taxon>
        <taxon>Pseudomonadati</taxon>
        <taxon>Bacteroidota</taxon>
        <taxon>Chitinophagia</taxon>
        <taxon>Chitinophagales</taxon>
        <taxon>Chitinophagaceae</taxon>
        <taxon>Chitinophaga</taxon>
    </lineage>
</organism>
<accession>A0A327R487</accession>
<dbReference type="InterPro" id="IPR046487">
    <property type="entry name" value="DUF6580"/>
</dbReference>
<feature type="transmembrane region" description="Helical" evidence="1">
    <location>
        <begin position="12"/>
        <end position="28"/>
    </location>
</feature>
<dbReference type="AlphaFoldDB" id="A0A327R487"/>
<dbReference type="Pfam" id="PF20221">
    <property type="entry name" value="DUF6580"/>
    <property type="match status" value="1"/>
</dbReference>
<evidence type="ECO:0000313" key="3">
    <source>
        <dbReference type="Proteomes" id="UP000249547"/>
    </source>
</evidence>
<feature type="transmembrane region" description="Helical" evidence="1">
    <location>
        <begin position="34"/>
        <end position="51"/>
    </location>
</feature>